<accession>A0A6C0AZM3</accession>
<keyword evidence="1" id="KW-0472">Membrane</keyword>
<evidence type="ECO:0000259" key="2">
    <source>
        <dbReference type="Pfam" id="PF01079"/>
    </source>
</evidence>
<dbReference type="AlphaFoldDB" id="A0A6C0AZM3"/>
<sequence>MPKGLDWFNFIYVQIGFIAQIFIMFYFSAISEIKKDWPKYRCNPIFMPLSDNIQKDFTFCIQSMQTNFMGYLLQPINYILNVLSSMGGEFTDSLNLMRTMISSMRSMVTSVFQNIFGVFLNLIIEFQKITIGIKDLVGKIIGIMVTLMYMIDGSVKTMQSTWNGPPGQMVKALGGMCFHPDTRVKLSNGKSIKMSELNLGDCLENNSRIDVIMKVDNKFYEVYYKLITENGQEILVTGTHMIFYEKENKFIEVKNHPDAIKTEECAPWFCSFITDDHKIQIENYLFWDWEDDVIKM</sequence>
<dbReference type="EMBL" id="MN739042">
    <property type="protein sequence ID" value="QHS85256.1"/>
    <property type="molecule type" value="Genomic_DNA"/>
</dbReference>
<proteinExistence type="predicted"/>
<dbReference type="SUPFAM" id="SSF51294">
    <property type="entry name" value="Hedgehog/intein (Hint) domain"/>
    <property type="match status" value="1"/>
</dbReference>
<feature type="transmembrane region" description="Helical" evidence="1">
    <location>
        <begin position="12"/>
        <end position="31"/>
    </location>
</feature>
<dbReference type="PROSITE" id="PS50817">
    <property type="entry name" value="INTEIN_N_TER"/>
    <property type="match status" value="1"/>
</dbReference>
<dbReference type="InterPro" id="IPR036844">
    <property type="entry name" value="Hint_dom_sf"/>
</dbReference>
<dbReference type="Gene3D" id="2.170.16.10">
    <property type="entry name" value="Hedgehog/Intein (Hint) domain"/>
    <property type="match status" value="1"/>
</dbReference>
<evidence type="ECO:0000256" key="1">
    <source>
        <dbReference type="SAM" id="Phobius"/>
    </source>
</evidence>
<evidence type="ECO:0000313" key="3">
    <source>
        <dbReference type="EMBL" id="QHS85256.1"/>
    </source>
</evidence>
<feature type="transmembrane region" description="Helical" evidence="1">
    <location>
        <begin position="136"/>
        <end position="155"/>
    </location>
</feature>
<dbReference type="Pfam" id="PF01079">
    <property type="entry name" value="Hint"/>
    <property type="match status" value="1"/>
</dbReference>
<dbReference type="GO" id="GO:0016540">
    <property type="term" value="P:protein autoprocessing"/>
    <property type="evidence" value="ECO:0007669"/>
    <property type="project" value="InterPro"/>
</dbReference>
<reference evidence="3" key="1">
    <citation type="journal article" date="2020" name="Nature">
        <title>Giant virus diversity and host interactions through global metagenomics.</title>
        <authorList>
            <person name="Schulz F."/>
            <person name="Roux S."/>
            <person name="Paez-Espino D."/>
            <person name="Jungbluth S."/>
            <person name="Walsh D.A."/>
            <person name="Denef V.J."/>
            <person name="McMahon K.D."/>
            <person name="Konstantinidis K.T."/>
            <person name="Eloe-Fadrosh E.A."/>
            <person name="Kyrpides N.C."/>
            <person name="Woyke T."/>
        </authorList>
    </citation>
    <scope>NUCLEOTIDE SEQUENCE</scope>
    <source>
        <strain evidence="3">GVMAG-M-3300009182-78</strain>
    </source>
</reference>
<dbReference type="InterPro" id="IPR001767">
    <property type="entry name" value="Hedgehog_Hint"/>
</dbReference>
<protein>
    <recommendedName>
        <fullName evidence="2">Hedgehog protein Hint domain-containing protein</fullName>
    </recommendedName>
</protein>
<feature type="domain" description="Hedgehog protein Hint" evidence="2">
    <location>
        <begin position="174"/>
        <end position="252"/>
    </location>
</feature>
<dbReference type="GO" id="GO:0016539">
    <property type="term" value="P:intein-mediated protein splicing"/>
    <property type="evidence" value="ECO:0007669"/>
    <property type="project" value="InterPro"/>
</dbReference>
<keyword evidence="1" id="KW-0812">Transmembrane</keyword>
<dbReference type="InterPro" id="IPR006141">
    <property type="entry name" value="Intein_N"/>
</dbReference>
<organism evidence="3">
    <name type="scientific">viral metagenome</name>
    <dbReference type="NCBI Taxonomy" id="1070528"/>
    <lineage>
        <taxon>unclassified sequences</taxon>
        <taxon>metagenomes</taxon>
        <taxon>organismal metagenomes</taxon>
    </lineage>
</organism>
<name>A0A6C0AZM3_9ZZZZ</name>
<keyword evidence="1" id="KW-1133">Transmembrane helix</keyword>
<feature type="transmembrane region" description="Helical" evidence="1">
    <location>
        <begin position="106"/>
        <end position="124"/>
    </location>
</feature>
<dbReference type="CDD" id="cd00081">
    <property type="entry name" value="Hint"/>
    <property type="match status" value="1"/>
</dbReference>